<reference evidence="9" key="1">
    <citation type="submission" date="2017-02" db="UniProtKB">
        <authorList>
            <consortium name="WormBaseParasite"/>
        </authorList>
    </citation>
    <scope>IDENTIFICATION</scope>
</reference>
<comment type="subcellular location">
    <subcellularLocation>
        <location evidence="1">Nucleus</location>
    </subcellularLocation>
</comment>
<keyword evidence="5" id="KW-0862">Zinc</keyword>
<proteinExistence type="predicted"/>
<feature type="domain" description="C2H2-type" evidence="8">
    <location>
        <begin position="154"/>
        <end position="182"/>
    </location>
</feature>
<keyword evidence="4 7" id="KW-0863">Zinc-finger</keyword>
<keyword evidence="3" id="KW-0677">Repeat</keyword>
<dbReference type="SMART" id="SM00355">
    <property type="entry name" value="ZnF_C2H2"/>
    <property type="match status" value="5"/>
</dbReference>
<dbReference type="PROSITE" id="PS50157">
    <property type="entry name" value="ZINC_FINGER_C2H2_2"/>
    <property type="match status" value="2"/>
</dbReference>
<evidence type="ECO:0000256" key="1">
    <source>
        <dbReference type="ARBA" id="ARBA00004123"/>
    </source>
</evidence>
<evidence type="ECO:0000259" key="8">
    <source>
        <dbReference type="PROSITE" id="PS50157"/>
    </source>
</evidence>
<keyword evidence="6" id="KW-0539">Nucleus</keyword>
<accession>A0A0N4XG55</accession>
<dbReference type="GO" id="GO:0005634">
    <property type="term" value="C:nucleus"/>
    <property type="evidence" value="ECO:0007669"/>
    <property type="project" value="UniProtKB-SubCell"/>
</dbReference>
<dbReference type="InterPro" id="IPR036236">
    <property type="entry name" value="Znf_C2H2_sf"/>
</dbReference>
<dbReference type="AlphaFoldDB" id="A0A0N4XG55"/>
<evidence type="ECO:0000256" key="4">
    <source>
        <dbReference type="ARBA" id="ARBA00022771"/>
    </source>
</evidence>
<sequence length="287" mass="33790">LVLYSYSYSYSYFTYPVRCVADEVESYPCPLCPERVFLTSFGLERHSAEKHPGHIIDHIETISSEWRRREEELARRRDRMYSSRVRQENIARHGSADPNEPLKERRYKSCNSCGMLIDAESSAAMESHMRAHKKNDDLKRKLLARYGPEEVNRLMCRDCNMVFCDDNSLLAHNDQMHTRRRKYVCKWCGHVSHTMTELNVHKADVHAMPPYTMKSDRDRVRYFQKLTVIQSLRLFHLSLVEILPNFRTTCEQCGLRLVRPSLLVRHMLRVHSKSSFSCEVSVWGTKI</sequence>
<evidence type="ECO:0000256" key="6">
    <source>
        <dbReference type="ARBA" id="ARBA00023242"/>
    </source>
</evidence>
<evidence type="ECO:0000313" key="9">
    <source>
        <dbReference type="WBParaSite" id="NBR_0000150701-mRNA-1"/>
    </source>
</evidence>
<feature type="domain" description="C2H2-type" evidence="8">
    <location>
        <begin position="248"/>
        <end position="276"/>
    </location>
</feature>
<evidence type="ECO:0000256" key="5">
    <source>
        <dbReference type="ARBA" id="ARBA00022833"/>
    </source>
</evidence>
<evidence type="ECO:0000256" key="3">
    <source>
        <dbReference type="ARBA" id="ARBA00022737"/>
    </source>
</evidence>
<organism evidence="9">
    <name type="scientific">Nippostrongylus brasiliensis</name>
    <name type="common">Rat hookworm</name>
    <dbReference type="NCBI Taxonomy" id="27835"/>
    <lineage>
        <taxon>Eukaryota</taxon>
        <taxon>Metazoa</taxon>
        <taxon>Ecdysozoa</taxon>
        <taxon>Nematoda</taxon>
        <taxon>Chromadorea</taxon>
        <taxon>Rhabditida</taxon>
        <taxon>Rhabditina</taxon>
        <taxon>Rhabditomorpha</taxon>
        <taxon>Strongyloidea</taxon>
        <taxon>Heligmosomidae</taxon>
        <taxon>Nippostrongylus</taxon>
    </lineage>
</organism>
<keyword evidence="2" id="KW-0479">Metal-binding</keyword>
<evidence type="ECO:0000256" key="7">
    <source>
        <dbReference type="PROSITE-ProRule" id="PRU00042"/>
    </source>
</evidence>
<name>A0A0N4XG55_NIPBR</name>
<evidence type="ECO:0000256" key="2">
    <source>
        <dbReference type="ARBA" id="ARBA00022723"/>
    </source>
</evidence>
<dbReference type="GO" id="GO:0008270">
    <property type="term" value="F:zinc ion binding"/>
    <property type="evidence" value="ECO:0007669"/>
    <property type="project" value="UniProtKB-KW"/>
</dbReference>
<dbReference type="PANTHER" id="PTHR24394:SF44">
    <property type="entry name" value="ZINC FINGER PROTEIN 271-LIKE"/>
    <property type="match status" value="1"/>
</dbReference>
<dbReference type="PANTHER" id="PTHR24394">
    <property type="entry name" value="ZINC FINGER PROTEIN"/>
    <property type="match status" value="1"/>
</dbReference>
<dbReference type="InterPro" id="IPR013087">
    <property type="entry name" value="Znf_C2H2_type"/>
</dbReference>
<dbReference type="Gene3D" id="3.30.160.60">
    <property type="entry name" value="Classic Zinc Finger"/>
    <property type="match status" value="1"/>
</dbReference>
<protein>
    <submittedName>
        <fullName evidence="9">C2H2-type domain-containing protein</fullName>
    </submittedName>
</protein>
<dbReference type="GO" id="GO:0000981">
    <property type="term" value="F:DNA-binding transcription factor activity, RNA polymerase II-specific"/>
    <property type="evidence" value="ECO:0007669"/>
    <property type="project" value="TreeGrafter"/>
</dbReference>
<dbReference type="PROSITE" id="PS00028">
    <property type="entry name" value="ZINC_FINGER_C2H2_1"/>
    <property type="match status" value="2"/>
</dbReference>
<dbReference type="WBParaSite" id="NBR_0000150701-mRNA-1">
    <property type="protein sequence ID" value="NBR_0000150701-mRNA-1"/>
    <property type="gene ID" value="NBR_0000150701"/>
</dbReference>
<dbReference type="Pfam" id="PF00096">
    <property type="entry name" value="zf-C2H2"/>
    <property type="match status" value="1"/>
</dbReference>
<dbReference type="SUPFAM" id="SSF57667">
    <property type="entry name" value="beta-beta-alpha zinc fingers"/>
    <property type="match status" value="1"/>
</dbReference>
<dbReference type="OMA" id="AMESHMR"/>